<dbReference type="EMBL" id="JAUCGR010000002">
    <property type="protein sequence ID" value="MDM7830941.1"/>
    <property type="molecule type" value="Genomic_DNA"/>
</dbReference>
<evidence type="ECO:0000313" key="5">
    <source>
        <dbReference type="Proteomes" id="UP001321453"/>
    </source>
</evidence>
<dbReference type="PANTHER" id="PTHR43575">
    <property type="entry name" value="PROTEIN ABCI7, CHLOROPLASTIC"/>
    <property type="match status" value="1"/>
</dbReference>
<evidence type="ECO:0000256" key="1">
    <source>
        <dbReference type="ARBA" id="ARBA00043967"/>
    </source>
</evidence>
<dbReference type="InterPro" id="IPR011542">
    <property type="entry name" value="SUF_FeS_clus_asmbl_SufD"/>
</dbReference>
<comment type="caution">
    <text evidence="4">The sequence shown here is derived from an EMBL/GenBank/DDBJ whole genome shotgun (WGS) entry which is preliminary data.</text>
</comment>
<feature type="domain" description="SUF system FeS cluster assembly SufBD core" evidence="3">
    <location>
        <begin position="157"/>
        <end position="380"/>
    </location>
</feature>
<organism evidence="4 5">
    <name type="scientific">Cellulomonas edaphi</name>
    <dbReference type="NCBI Taxonomy" id="3053468"/>
    <lineage>
        <taxon>Bacteria</taxon>
        <taxon>Bacillati</taxon>
        <taxon>Actinomycetota</taxon>
        <taxon>Actinomycetes</taxon>
        <taxon>Micrococcales</taxon>
        <taxon>Cellulomonadaceae</taxon>
        <taxon>Cellulomonas</taxon>
    </lineage>
</organism>
<dbReference type="PANTHER" id="PTHR43575:SF1">
    <property type="entry name" value="PROTEIN ABCI7, CHLOROPLASTIC"/>
    <property type="match status" value="1"/>
</dbReference>
<comment type="similarity">
    <text evidence="1">Belongs to the iron-sulfur cluster assembly SufBD family.</text>
</comment>
<feature type="compositionally biased region" description="Polar residues" evidence="2">
    <location>
        <begin position="32"/>
        <end position="41"/>
    </location>
</feature>
<name>A0ABT7S5P8_9CELL</name>
<dbReference type="SUPFAM" id="SSF101960">
    <property type="entry name" value="Stabilizer of iron transporter SufD"/>
    <property type="match status" value="1"/>
</dbReference>
<evidence type="ECO:0000259" key="3">
    <source>
        <dbReference type="Pfam" id="PF01458"/>
    </source>
</evidence>
<proteinExistence type="inferred from homology"/>
<gene>
    <name evidence="4" type="primary">sufD</name>
    <name evidence="4" type="ORF">QRT05_06315</name>
</gene>
<evidence type="ECO:0000256" key="2">
    <source>
        <dbReference type="SAM" id="MobiDB-lite"/>
    </source>
</evidence>
<dbReference type="Pfam" id="PF01458">
    <property type="entry name" value="SUFBD_core"/>
    <property type="match status" value="1"/>
</dbReference>
<feature type="compositionally biased region" description="Polar residues" evidence="2">
    <location>
        <begin position="1"/>
        <end position="11"/>
    </location>
</feature>
<keyword evidence="5" id="KW-1185">Reference proteome</keyword>
<dbReference type="RefSeq" id="WP_289446151.1">
    <property type="nucleotide sequence ID" value="NZ_JAUCGR010000002.1"/>
</dbReference>
<accession>A0ABT7S5P8</accession>
<evidence type="ECO:0000313" key="4">
    <source>
        <dbReference type="EMBL" id="MDM7830941.1"/>
    </source>
</evidence>
<dbReference type="Proteomes" id="UP001321453">
    <property type="component" value="Unassembled WGS sequence"/>
</dbReference>
<reference evidence="4 5" key="1">
    <citation type="submission" date="2023-06" db="EMBL/GenBank/DDBJ databases">
        <title>Cellulomonas sp. MW9 Whole genome sequence.</title>
        <authorList>
            <person name="Park S."/>
        </authorList>
    </citation>
    <scope>NUCLEOTIDE SEQUENCE [LARGE SCALE GENOMIC DNA]</scope>
    <source>
        <strain evidence="4 5">MW9</strain>
    </source>
</reference>
<dbReference type="InterPro" id="IPR000825">
    <property type="entry name" value="SUF_FeS_clus_asmbl_SufBD_core"/>
</dbReference>
<protein>
    <submittedName>
        <fullName evidence="4">Fe-S cluster assembly protein SufD</fullName>
    </submittedName>
</protein>
<sequence length="434" mass="45982">MTTTTEPTLSTDHSRAQADGAHTHGVGAPESSRASRPTSFDVSDFAVPTGREEEWRFSPISRLAPLFAADTDGILTGHGVLTTVVESPEVTVEIVDRGDERLGLAGKPGDRTAATAWASFPRATVVTIPREAVASKVTSIRIEGVEGAGTHDAPLEPSASHLVVRAEPLSQGVVVIDHVGHAALTETVEIVAEDGAHLTVVTVHDWADGSVHASSHRLRIGRDATVKHIAVTLGGDVVRITPDAEFVGEGASVQMLGLYFADAGQHQEQRLFVDHAVPNCVSRVTYKGALQGQGAHTVWVGDVLIRAAAEGTDTYELNRNLVLTDGARADSVPNLEIETGVIEGAGHASATGRFDDEQLFYLRARGIPEPDARRLVVRGFFAELLHEIGVPEVEERLIAAIESELEASMTALDALSVEGSESGAVTEKARPEQA</sequence>
<dbReference type="NCBIfam" id="TIGR01981">
    <property type="entry name" value="sufD"/>
    <property type="match status" value="1"/>
</dbReference>
<dbReference type="InterPro" id="IPR055346">
    <property type="entry name" value="Fe-S_cluster_assembly_SufBD"/>
</dbReference>
<feature type="region of interest" description="Disordered" evidence="2">
    <location>
        <begin position="1"/>
        <end position="44"/>
    </location>
</feature>
<dbReference type="InterPro" id="IPR037284">
    <property type="entry name" value="SUF_FeS_clus_asmbl_SufBD_sf"/>
</dbReference>